<evidence type="ECO:0000313" key="3">
    <source>
        <dbReference type="Proteomes" id="UP000430975"/>
    </source>
</evidence>
<sequence>MEDINQINELNQNEKYIVKATKNYVFEQLKDDTSGHDWWHIHRVVSNTIKLARLEKTANMFICVMAALLHDVIDDKLVEDEVEAVEAVKQFMTEQSVTTEEQASILSIICHMSFKGGQQAPLSTIEGFVVQDADRLDAIGAIGIARTIYYSGHKGRPIHEPELKPRENMSFEDYRNGKDTAILHFYEKLLKLKDLMNTESGRQIAEGRHAYLVEYLEQFYAEWDAER</sequence>
<organism evidence="2 3">
    <name type="scientific">Fundicoccus ignavus</name>
    <dbReference type="NCBI Taxonomy" id="2664442"/>
    <lineage>
        <taxon>Bacteria</taxon>
        <taxon>Bacillati</taxon>
        <taxon>Bacillota</taxon>
        <taxon>Bacilli</taxon>
        <taxon>Lactobacillales</taxon>
        <taxon>Aerococcaceae</taxon>
        <taxon>Fundicoccus</taxon>
    </lineage>
</organism>
<evidence type="ECO:0000259" key="1">
    <source>
        <dbReference type="SMART" id="SM00471"/>
    </source>
</evidence>
<dbReference type="EMBL" id="WJQS01000003">
    <property type="protein sequence ID" value="MRI85128.1"/>
    <property type="molecule type" value="Genomic_DNA"/>
</dbReference>
<dbReference type="SUPFAM" id="SSF109604">
    <property type="entry name" value="HD-domain/PDEase-like"/>
    <property type="match status" value="1"/>
</dbReference>
<keyword evidence="3" id="KW-1185">Reference proteome</keyword>
<dbReference type="RefSeq" id="WP_153863331.1">
    <property type="nucleotide sequence ID" value="NZ_WJQS01000003.1"/>
</dbReference>
<dbReference type="Pfam" id="PF01966">
    <property type="entry name" value="HD"/>
    <property type="match status" value="1"/>
</dbReference>
<dbReference type="Gene3D" id="1.10.472.50">
    <property type="entry name" value="HD-domain/PDEase-like"/>
    <property type="match status" value="1"/>
</dbReference>
<comment type="caution">
    <text evidence="2">The sequence shown here is derived from an EMBL/GenBank/DDBJ whole genome shotgun (WGS) entry which is preliminary data.</text>
</comment>
<dbReference type="AlphaFoldDB" id="A0A6I2GKP5"/>
<dbReference type="InterPro" id="IPR003607">
    <property type="entry name" value="HD/PDEase_dom"/>
</dbReference>
<dbReference type="SMART" id="SM00471">
    <property type="entry name" value="HDc"/>
    <property type="match status" value="1"/>
</dbReference>
<dbReference type="Proteomes" id="UP000430975">
    <property type="component" value="Unassembled WGS sequence"/>
</dbReference>
<feature type="domain" description="HD/PDEase" evidence="1">
    <location>
        <begin position="33"/>
        <end position="148"/>
    </location>
</feature>
<dbReference type="PANTHER" id="PTHR33594">
    <property type="entry name" value="SUPERFAMILY HYDROLASE, PUTATIVE (AFU_ORTHOLOGUE AFUA_1G03035)-RELATED"/>
    <property type="match status" value="1"/>
</dbReference>
<reference evidence="2 3" key="1">
    <citation type="submission" date="2019-11" db="EMBL/GenBank/DDBJ databases">
        <title>Characterisation of Fundicoccus ignavus gen. nov. sp. nov., a novel genus of the family Aerococcaceae isolated from bulk tank milk.</title>
        <authorList>
            <person name="Siebert A."/>
            <person name="Huptas C."/>
            <person name="Wenning M."/>
            <person name="Scherer S."/>
            <person name="Doll E.V."/>
        </authorList>
    </citation>
    <scope>NUCLEOTIDE SEQUENCE [LARGE SCALE GENOMIC DNA]</scope>
    <source>
        <strain evidence="2 3">WS4759</strain>
    </source>
</reference>
<dbReference type="CDD" id="cd00077">
    <property type="entry name" value="HDc"/>
    <property type="match status" value="1"/>
</dbReference>
<gene>
    <name evidence="2" type="ORF">GIY09_04470</name>
</gene>
<proteinExistence type="predicted"/>
<dbReference type="PANTHER" id="PTHR33594:SF1">
    <property type="entry name" value="HD_PDEASE DOMAIN-CONTAINING PROTEIN"/>
    <property type="match status" value="1"/>
</dbReference>
<protein>
    <submittedName>
        <fullName evidence="2">HD domain-containing protein</fullName>
    </submittedName>
</protein>
<name>A0A6I2GKP5_9LACT</name>
<dbReference type="InterPro" id="IPR006674">
    <property type="entry name" value="HD_domain"/>
</dbReference>
<evidence type="ECO:0000313" key="2">
    <source>
        <dbReference type="EMBL" id="MRI85128.1"/>
    </source>
</evidence>
<dbReference type="Gene3D" id="1.20.58.1910">
    <property type="match status" value="1"/>
</dbReference>
<accession>A0A6I2GKP5</accession>